<dbReference type="InterPro" id="IPR038765">
    <property type="entry name" value="Papain-like_cys_pep_sf"/>
</dbReference>
<dbReference type="Gene3D" id="1.25.40.10">
    <property type="entry name" value="Tetratricopeptide repeat domain"/>
    <property type="match status" value="1"/>
</dbReference>
<feature type="repeat" description="PPR" evidence="8">
    <location>
        <begin position="425"/>
        <end position="459"/>
    </location>
</feature>
<dbReference type="PROSITE" id="PS50206">
    <property type="entry name" value="RHODANESE_3"/>
    <property type="match status" value="1"/>
</dbReference>
<dbReference type="GO" id="GO:0006584">
    <property type="term" value="P:catecholamine metabolic process"/>
    <property type="evidence" value="ECO:0007669"/>
    <property type="project" value="UniProtKB-KW"/>
</dbReference>
<dbReference type="SUPFAM" id="SSF54001">
    <property type="entry name" value="Cysteine proteinases"/>
    <property type="match status" value="1"/>
</dbReference>
<dbReference type="Proteomes" id="UP000186817">
    <property type="component" value="Unassembled WGS sequence"/>
</dbReference>
<dbReference type="CDD" id="cd02257">
    <property type="entry name" value="Peptidase_C19"/>
    <property type="match status" value="1"/>
</dbReference>
<dbReference type="InterPro" id="IPR001763">
    <property type="entry name" value="Rhodanese-like_dom"/>
</dbReference>
<evidence type="ECO:0000313" key="11">
    <source>
        <dbReference type="Proteomes" id="UP000186817"/>
    </source>
</evidence>
<keyword evidence="11" id="KW-1185">Reference proteome</keyword>
<keyword evidence="7" id="KW-0040">ANK repeat</keyword>
<dbReference type="InterPro" id="IPR002935">
    <property type="entry name" value="SAM_O-MeTrfase"/>
</dbReference>
<dbReference type="InterPro" id="IPR002110">
    <property type="entry name" value="Ankyrin_rpt"/>
</dbReference>
<dbReference type="Pfam" id="PF12796">
    <property type="entry name" value="Ank_2"/>
    <property type="match status" value="1"/>
</dbReference>
<dbReference type="InterPro" id="IPR002885">
    <property type="entry name" value="PPR_rpt"/>
</dbReference>
<dbReference type="SMART" id="SM00248">
    <property type="entry name" value="ANK"/>
    <property type="match status" value="3"/>
</dbReference>
<dbReference type="SUPFAM" id="SSF53335">
    <property type="entry name" value="S-adenosyl-L-methionine-dependent methyltransferases"/>
    <property type="match status" value="1"/>
</dbReference>
<dbReference type="Gene3D" id="3.90.70.10">
    <property type="entry name" value="Cysteine proteinases"/>
    <property type="match status" value="1"/>
</dbReference>
<comment type="similarity">
    <text evidence="6">Belongs to the class I-like SAM-binding methyltransferase superfamily. Cation-dependent O-methyltransferase family.</text>
</comment>
<evidence type="ECO:0000313" key="10">
    <source>
        <dbReference type="EMBL" id="OLP77006.1"/>
    </source>
</evidence>
<accession>A0A1Q9C264</accession>
<evidence type="ECO:0000256" key="4">
    <source>
        <dbReference type="ARBA" id="ARBA00022691"/>
    </source>
</evidence>
<dbReference type="PROSITE" id="PS51375">
    <property type="entry name" value="PPR"/>
    <property type="match status" value="2"/>
</dbReference>
<name>A0A1Q9C264_SYMMI</name>
<protein>
    <recommendedName>
        <fullName evidence="1">catechol O-methyltransferase</fullName>
        <ecNumber evidence="1">2.1.1.6</ecNumber>
    </recommendedName>
</protein>
<reference evidence="10 11" key="1">
    <citation type="submission" date="2016-02" db="EMBL/GenBank/DDBJ databases">
        <title>Genome analysis of coral dinoflagellate symbionts highlights evolutionary adaptations to a symbiotic lifestyle.</title>
        <authorList>
            <person name="Aranda M."/>
            <person name="Li Y."/>
            <person name="Liew Y.J."/>
            <person name="Baumgarten S."/>
            <person name="Simakov O."/>
            <person name="Wilson M."/>
            <person name="Piel J."/>
            <person name="Ashoor H."/>
            <person name="Bougouffa S."/>
            <person name="Bajic V.B."/>
            <person name="Ryu T."/>
            <person name="Ravasi T."/>
            <person name="Bayer T."/>
            <person name="Micklem G."/>
            <person name="Kim H."/>
            <person name="Bhak J."/>
            <person name="Lajeunesse T.C."/>
            <person name="Voolstra C.R."/>
        </authorList>
    </citation>
    <scope>NUCLEOTIDE SEQUENCE [LARGE SCALE GENOMIC DNA]</scope>
    <source>
        <strain evidence="10 11">CCMP2467</strain>
    </source>
</reference>
<dbReference type="InterPro" id="IPR001394">
    <property type="entry name" value="Peptidase_C19_UCH"/>
</dbReference>
<feature type="domain" description="Rhodanese" evidence="9">
    <location>
        <begin position="551"/>
        <end position="637"/>
    </location>
</feature>
<dbReference type="PANTHER" id="PTHR43836:SF2">
    <property type="entry name" value="CATECHOL O-METHYLTRANSFERASE 1-RELATED"/>
    <property type="match status" value="1"/>
</dbReference>
<comment type="caution">
    <text evidence="10">The sequence shown here is derived from an EMBL/GenBank/DDBJ whole genome shotgun (WGS) entry which is preliminary data.</text>
</comment>
<evidence type="ECO:0000259" key="9">
    <source>
        <dbReference type="PROSITE" id="PS50206"/>
    </source>
</evidence>
<dbReference type="EC" id="2.1.1.6" evidence="1"/>
<feature type="non-terminal residue" evidence="10">
    <location>
        <position position="898"/>
    </location>
</feature>
<dbReference type="EMBL" id="LSRX01001868">
    <property type="protein sequence ID" value="OLP77006.1"/>
    <property type="molecule type" value="Genomic_DNA"/>
</dbReference>
<feature type="repeat" description="ANK" evidence="7">
    <location>
        <begin position="285"/>
        <end position="318"/>
    </location>
</feature>
<keyword evidence="3 10" id="KW-0808">Transferase</keyword>
<organism evidence="10 11">
    <name type="scientific">Symbiodinium microadriaticum</name>
    <name type="common">Dinoflagellate</name>
    <name type="synonym">Zooxanthella microadriatica</name>
    <dbReference type="NCBI Taxonomy" id="2951"/>
    <lineage>
        <taxon>Eukaryota</taxon>
        <taxon>Sar</taxon>
        <taxon>Alveolata</taxon>
        <taxon>Dinophyceae</taxon>
        <taxon>Suessiales</taxon>
        <taxon>Symbiodiniaceae</taxon>
        <taxon>Symbiodinium</taxon>
    </lineage>
</organism>
<dbReference type="InterPro" id="IPR029063">
    <property type="entry name" value="SAM-dependent_MTases_sf"/>
</dbReference>
<dbReference type="InterPro" id="IPR036770">
    <property type="entry name" value="Ankyrin_rpt-contain_sf"/>
</dbReference>
<proteinExistence type="inferred from homology"/>
<sequence>MDLHRQVAITQFEAKDPSHADFLKILRRKTATREQAATRTVNAAAAVEGLRAGGYLGGVRGYSSAIVASRRGRKWELAIHLFDEMLELLTRHIASATVTVADSLQGLRPSASAFTAAAEVEEASPSGCQRPVHVLDMISLEPSSASLLSSLEFVEAWMLRMVCRQMQDWLGEKATLTRMPSKPDMQVKISEDSRNLATTAKIFLSVLAFPQLLEQADCAGQTLLMRAAHLGICRLCRALLAAKAAVDARGGNGWTALHYAATGRSSETCQLLLDHGADVEARSHDGHMPFYYAYRAGDEKSIMEVLHARGARPDLRSQNACGTADCGYLRYSTKEVEQDVVTFNVAVAALGRGQQWERSLCLLDGMPAADIEPDFETYQALSLACSRNGEWEKALTFLATAQELATLEMLECAGTPQSPKDVSRDLMCFGVALYACMEAGRWPQCLSLLEQMRLEEVEPDSIALACAAQACRDGRNRQAADEIQDEMRQRKLDYNVPEVLNEATLAVDFPEVRSPVPLGALRPMAQKEVQLFKWIRQRATPGDVQSVIKVIEEFAEERSWLKIQGEQKKELLEATLRPEDRIVEFGCYVGYSSMVMAQRLRELGGRGSVTTCEVDAANAYIARGVLQFAGVEGEVQVRVGCACDWVATGQLGTIDFLLLDHRGTIYHEDLHAAEPSLSETAIVFADNVLYPGAPLFLNYIDVQGYAIEIHELKEFKRPDLDDWVVICKPPPPEERKEMPESTPPELRRLSAEVDAISWRSQEQMVDWVSFQDRLKPVFYAWKEALPRSFASRRVWLCQPLPPLLTVHMKRFRRSGAKFEKNGKHVTLPPVLDLSDYLLTEETCGRLRPHLASDCKELICKSEGGSRFEIYGICVHKGGSLQSGHYIAFINVGPSLAEE</sequence>
<dbReference type="PROSITE" id="PS51682">
    <property type="entry name" value="SAM_OMT_I"/>
    <property type="match status" value="1"/>
</dbReference>
<evidence type="ECO:0000256" key="8">
    <source>
        <dbReference type="PROSITE-ProRule" id="PRU00708"/>
    </source>
</evidence>
<dbReference type="GO" id="GO:0032259">
    <property type="term" value="P:methylation"/>
    <property type="evidence" value="ECO:0007669"/>
    <property type="project" value="UniProtKB-KW"/>
</dbReference>
<dbReference type="InterPro" id="IPR011990">
    <property type="entry name" value="TPR-like_helical_dom_sf"/>
</dbReference>
<dbReference type="SUPFAM" id="SSF48403">
    <property type="entry name" value="Ankyrin repeat"/>
    <property type="match status" value="1"/>
</dbReference>
<keyword evidence="4" id="KW-0949">S-adenosyl-L-methionine</keyword>
<keyword evidence="2 10" id="KW-0489">Methyltransferase</keyword>
<dbReference type="OrthoDB" id="186626at2759"/>
<feature type="repeat" description="ANK" evidence="7">
    <location>
        <begin position="252"/>
        <end position="284"/>
    </location>
</feature>
<keyword evidence="5" id="KW-0128">Catecholamine metabolism</keyword>
<dbReference type="PROSITE" id="PS50088">
    <property type="entry name" value="ANK_REPEAT"/>
    <property type="match status" value="2"/>
</dbReference>
<evidence type="ECO:0000256" key="2">
    <source>
        <dbReference type="ARBA" id="ARBA00022603"/>
    </source>
</evidence>
<dbReference type="GO" id="GO:0016206">
    <property type="term" value="F:catechol O-methyltransferase activity"/>
    <property type="evidence" value="ECO:0007669"/>
    <property type="project" value="UniProtKB-EC"/>
</dbReference>
<evidence type="ECO:0000256" key="3">
    <source>
        <dbReference type="ARBA" id="ARBA00022679"/>
    </source>
</evidence>
<evidence type="ECO:0000256" key="6">
    <source>
        <dbReference type="ARBA" id="ARBA00023453"/>
    </source>
</evidence>
<dbReference type="GO" id="GO:0016579">
    <property type="term" value="P:protein deubiquitination"/>
    <property type="evidence" value="ECO:0007669"/>
    <property type="project" value="InterPro"/>
</dbReference>
<dbReference type="PROSITE" id="PS50297">
    <property type="entry name" value="ANK_REP_REGION"/>
    <property type="match status" value="1"/>
</dbReference>
<dbReference type="Gene3D" id="3.40.50.150">
    <property type="entry name" value="Vaccinia Virus protein VP39"/>
    <property type="match status" value="1"/>
</dbReference>
<evidence type="ECO:0000256" key="7">
    <source>
        <dbReference type="PROSITE-ProRule" id="PRU00023"/>
    </source>
</evidence>
<dbReference type="PANTHER" id="PTHR43836">
    <property type="entry name" value="CATECHOL O-METHYLTRANSFERASE 1-RELATED"/>
    <property type="match status" value="1"/>
</dbReference>
<gene>
    <name evidence="10" type="primary">COMT</name>
    <name evidence="10" type="ORF">AK812_SmicGene42986</name>
</gene>
<dbReference type="Pfam" id="PF13578">
    <property type="entry name" value="Methyltransf_24"/>
    <property type="match status" value="1"/>
</dbReference>
<evidence type="ECO:0000256" key="5">
    <source>
        <dbReference type="ARBA" id="ARBA00022939"/>
    </source>
</evidence>
<feature type="repeat" description="PPR" evidence="8">
    <location>
        <begin position="339"/>
        <end position="373"/>
    </location>
</feature>
<dbReference type="GO" id="GO:0004843">
    <property type="term" value="F:cysteine-type deubiquitinase activity"/>
    <property type="evidence" value="ECO:0007669"/>
    <property type="project" value="InterPro"/>
</dbReference>
<dbReference type="AlphaFoldDB" id="A0A1Q9C264"/>
<dbReference type="Gene3D" id="1.25.40.20">
    <property type="entry name" value="Ankyrin repeat-containing domain"/>
    <property type="match status" value="1"/>
</dbReference>
<dbReference type="Pfam" id="PF00443">
    <property type="entry name" value="UCH"/>
    <property type="match status" value="1"/>
</dbReference>
<evidence type="ECO:0000256" key="1">
    <source>
        <dbReference type="ARBA" id="ARBA00012880"/>
    </source>
</evidence>